<keyword evidence="2" id="KW-1185">Reference proteome</keyword>
<dbReference type="OrthoDB" id="8381484at2759"/>
<name>A0A4Y2JMR7_ARAVE</name>
<comment type="caution">
    <text evidence="1">The sequence shown here is derived from an EMBL/GenBank/DDBJ whole genome shotgun (WGS) entry which is preliminary data.</text>
</comment>
<evidence type="ECO:0000313" key="1">
    <source>
        <dbReference type="EMBL" id="GBM91673.1"/>
    </source>
</evidence>
<evidence type="ECO:0000313" key="2">
    <source>
        <dbReference type="Proteomes" id="UP000499080"/>
    </source>
</evidence>
<accession>A0A4Y2JMR7</accession>
<dbReference type="AlphaFoldDB" id="A0A4Y2JMR7"/>
<gene>
    <name evidence="1" type="ORF">AVEN_122280_1</name>
</gene>
<reference evidence="1 2" key="1">
    <citation type="journal article" date="2019" name="Sci. Rep.">
        <title>Orb-weaving spider Araneus ventricosus genome elucidates the spidroin gene catalogue.</title>
        <authorList>
            <person name="Kono N."/>
            <person name="Nakamura H."/>
            <person name="Ohtoshi R."/>
            <person name="Moran D.A.P."/>
            <person name="Shinohara A."/>
            <person name="Yoshida Y."/>
            <person name="Fujiwara M."/>
            <person name="Mori M."/>
            <person name="Tomita M."/>
            <person name="Arakawa K."/>
        </authorList>
    </citation>
    <scope>NUCLEOTIDE SEQUENCE [LARGE SCALE GENOMIC DNA]</scope>
</reference>
<sequence length="261" mass="29826">MKDRCFRKGYSYGFDNLVTREKIFGSKRSTLLPDDILTLECCIFPKNTELETYTEVIAKTHIEIQRFRRQWKEIDYSVYSLIPLDCEGKIWIHLNGSSSSDNQPNFLRGKFCGSKNLKAFHSKIGVLDSNNSVAKFLVNKSFDITSADRKRDSCVYFPIVTEAEILKNKSVYLPNGKLNLDCEFTLCDGLQHSQIEGIARETTFNLVPVDETASTRQLDLPPKKFLYCIANIPSSLKNDFQNLYQEGTLSDFTIKVGNKNL</sequence>
<dbReference type="Proteomes" id="UP000499080">
    <property type="component" value="Unassembled WGS sequence"/>
</dbReference>
<organism evidence="1 2">
    <name type="scientific">Araneus ventricosus</name>
    <name type="common">Orbweaver spider</name>
    <name type="synonym">Epeira ventricosa</name>
    <dbReference type="NCBI Taxonomy" id="182803"/>
    <lineage>
        <taxon>Eukaryota</taxon>
        <taxon>Metazoa</taxon>
        <taxon>Ecdysozoa</taxon>
        <taxon>Arthropoda</taxon>
        <taxon>Chelicerata</taxon>
        <taxon>Arachnida</taxon>
        <taxon>Araneae</taxon>
        <taxon>Araneomorphae</taxon>
        <taxon>Entelegynae</taxon>
        <taxon>Araneoidea</taxon>
        <taxon>Araneidae</taxon>
        <taxon>Araneus</taxon>
    </lineage>
</organism>
<dbReference type="EMBL" id="BGPR01003724">
    <property type="protein sequence ID" value="GBM91673.1"/>
    <property type="molecule type" value="Genomic_DNA"/>
</dbReference>
<proteinExistence type="predicted"/>
<protein>
    <submittedName>
        <fullName evidence="1">Uncharacterized protein</fullName>
    </submittedName>
</protein>